<sequence length="75" mass="8400">MFQWIVLSLLLSIPRVLWSLRILRAAAALQFLPLLLFHLQPSLFPLRQPSLPAVWTIALSAVRPLGWSGSAELVV</sequence>
<dbReference type="EMBL" id="QYYA01000143">
    <property type="protein sequence ID" value="RJG10767.1"/>
    <property type="molecule type" value="Genomic_DNA"/>
</dbReference>
<name>A0A418XED3_9GAMM</name>
<organism evidence="1 2">
    <name type="scientific">Alcanivorax profundi</name>
    <dbReference type="NCBI Taxonomy" id="2338368"/>
    <lineage>
        <taxon>Bacteria</taxon>
        <taxon>Pseudomonadati</taxon>
        <taxon>Pseudomonadota</taxon>
        <taxon>Gammaproteobacteria</taxon>
        <taxon>Oceanospirillales</taxon>
        <taxon>Alcanivoracaceae</taxon>
        <taxon>Alcanivorax</taxon>
    </lineage>
</organism>
<protein>
    <submittedName>
        <fullName evidence="1">Uncharacterized protein</fullName>
    </submittedName>
</protein>
<dbReference type="Proteomes" id="UP000283734">
    <property type="component" value="Unassembled WGS sequence"/>
</dbReference>
<accession>A0A418XED3</accession>
<evidence type="ECO:0000313" key="1">
    <source>
        <dbReference type="EMBL" id="RJG10767.1"/>
    </source>
</evidence>
<gene>
    <name evidence="1" type="ORF">D4A39_17235</name>
</gene>
<comment type="caution">
    <text evidence="1">The sequence shown here is derived from an EMBL/GenBank/DDBJ whole genome shotgun (WGS) entry which is preliminary data.</text>
</comment>
<evidence type="ECO:0000313" key="2">
    <source>
        <dbReference type="Proteomes" id="UP000283734"/>
    </source>
</evidence>
<dbReference type="AlphaFoldDB" id="A0A418XED3"/>
<reference evidence="1 2" key="1">
    <citation type="submission" date="2018-09" db="EMBL/GenBank/DDBJ databases">
        <title>Alcanivorax profundi sp. nov., isolated from 1000 m-depth seawater of the Mariana Trench.</title>
        <authorList>
            <person name="Liu J."/>
        </authorList>
    </citation>
    <scope>NUCLEOTIDE SEQUENCE [LARGE SCALE GENOMIC DNA]</scope>
    <source>
        <strain evidence="1 2">MTEO17</strain>
    </source>
</reference>
<proteinExistence type="predicted"/>
<keyword evidence="2" id="KW-1185">Reference proteome</keyword>